<dbReference type="EMBL" id="RDQO01000002">
    <property type="protein sequence ID" value="RMX06697.1"/>
    <property type="molecule type" value="Genomic_DNA"/>
</dbReference>
<dbReference type="Proteomes" id="UP000278006">
    <property type="component" value="Unassembled WGS sequence"/>
</dbReference>
<protein>
    <submittedName>
        <fullName evidence="1">Uncharacterized protein</fullName>
    </submittedName>
</protein>
<reference evidence="1 2" key="1">
    <citation type="submission" date="2018-10" db="EMBL/GenBank/DDBJ databases">
        <title>Draft genome of Cortibacter populi DSM10536.</title>
        <authorList>
            <person name="Bernier A.-M."/>
            <person name="Bernard K."/>
        </authorList>
    </citation>
    <scope>NUCLEOTIDE SEQUENCE [LARGE SCALE GENOMIC DNA]</scope>
    <source>
        <strain evidence="1 2">DSM 105136</strain>
    </source>
</reference>
<comment type="caution">
    <text evidence="1">The sequence shown here is derived from an EMBL/GenBank/DDBJ whole genome shotgun (WGS) entry which is preliminary data.</text>
</comment>
<sequence length="138" mass="15252">MKDHIMTIESIDFAQLSVEQIKHFIAQAQLALTDRKDNTAPRRVAIAFDSYNGRRYSRPWIARVTAWPVGGKPTLDWGNYVGSDSGGEAEVNAKPGDIIRWGQKDGRGNGTRAYWGVVAEDGSVDRVTEVQARNAFSA</sequence>
<dbReference type="AlphaFoldDB" id="A0A3M6QUJ2"/>
<proteinExistence type="predicted"/>
<name>A0A3M6QUJ2_9BURK</name>
<evidence type="ECO:0000313" key="2">
    <source>
        <dbReference type="Proteomes" id="UP000278006"/>
    </source>
</evidence>
<evidence type="ECO:0000313" key="1">
    <source>
        <dbReference type="EMBL" id="RMX06697.1"/>
    </source>
</evidence>
<gene>
    <name evidence="1" type="ORF">D8I35_09355</name>
</gene>
<keyword evidence="2" id="KW-1185">Reference proteome</keyword>
<accession>A0A3M6QUJ2</accession>
<organism evidence="1 2">
    <name type="scientific">Corticibacter populi</name>
    <dbReference type="NCBI Taxonomy" id="1550736"/>
    <lineage>
        <taxon>Bacteria</taxon>
        <taxon>Pseudomonadati</taxon>
        <taxon>Pseudomonadota</taxon>
        <taxon>Betaproteobacteria</taxon>
        <taxon>Burkholderiales</taxon>
        <taxon>Comamonadaceae</taxon>
        <taxon>Corticibacter</taxon>
    </lineage>
</organism>